<name>A0A291RE37_9NOCA</name>
<evidence type="ECO:0000256" key="2">
    <source>
        <dbReference type="ARBA" id="ARBA00005102"/>
    </source>
</evidence>
<reference evidence="13 14" key="1">
    <citation type="submission" date="2017-10" db="EMBL/GenBank/DDBJ databases">
        <title>Comparative genomics between pathogenic Norcardia.</title>
        <authorList>
            <person name="Zeng L."/>
        </authorList>
    </citation>
    <scope>NUCLEOTIDE SEQUENCE [LARGE SCALE GENOMIC DNA]</scope>
    <source>
        <strain evidence="13 14">NC_YFY_NT001</strain>
    </source>
</reference>
<dbReference type="InterPro" id="IPR009075">
    <property type="entry name" value="AcylCo_DH/oxidase_C"/>
</dbReference>
<dbReference type="InterPro" id="IPR036250">
    <property type="entry name" value="AcylCo_DH-like_C"/>
</dbReference>
<dbReference type="GO" id="GO:0005737">
    <property type="term" value="C:cytoplasm"/>
    <property type="evidence" value="ECO:0007669"/>
    <property type="project" value="TreeGrafter"/>
</dbReference>
<dbReference type="AlphaFoldDB" id="A0A291RE37"/>
<feature type="domain" description="Acyl-CoA dehydrogenase/oxidase C-terminal" evidence="11">
    <location>
        <begin position="250"/>
        <end position="395"/>
    </location>
</feature>
<dbReference type="Gene3D" id="1.10.540.10">
    <property type="entry name" value="Acyl-CoA dehydrogenase/oxidase, N-terminal domain"/>
    <property type="match status" value="1"/>
</dbReference>
<proteinExistence type="inferred from homology"/>
<evidence type="ECO:0000256" key="6">
    <source>
        <dbReference type="ARBA" id="ARBA00023002"/>
    </source>
</evidence>
<keyword evidence="4 10" id="KW-0285">Flavoprotein</keyword>
<gene>
    <name evidence="13" type="ORF">CRH09_04660</name>
</gene>
<dbReference type="InterPro" id="IPR006091">
    <property type="entry name" value="Acyl-CoA_Oxase/DH_mid-dom"/>
</dbReference>
<dbReference type="SUPFAM" id="SSF47203">
    <property type="entry name" value="Acyl-CoA dehydrogenase C-terminal domain-like"/>
    <property type="match status" value="1"/>
</dbReference>
<protein>
    <recommendedName>
        <fullName evidence="8">Acyl-[acyl-carrier-protein] dehydrogenase MbtN</fullName>
    </recommendedName>
    <alternativeName>
        <fullName evidence="9">Mycobactin synthase protein N</fullName>
    </alternativeName>
</protein>
<dbReference type="EMBL" id="CP023778">
    <property type="protein sequence ID" value="ATL65607.1"/>
    <property type="molecule type" value="Genomic_DNA"/>
</dbReference>
<evidence type="ECO:0000259" key="12">
    <source>
        <dbReference type="Pfam" id="PF02770"/>
    </source>
</evidence>
<dbReference type="PANTHER" id="PTHR48083:SF20">
    <property type="entry name" value="LONG-CHAIN SPECIFIC ACYL-COA DEHYDROGENASE, MITOCHONDRIAL"/>
    <property type="match status" value="1"/>
</dbReference>
<dbReference type="Proteomes" id="UP000221961">
    <property type="component" value="Chromosome"/>
</dbReference>
<evidence type="ECO:0000259" key="11">
    <source>
        <dbReference type="Pfam" id="PF00441"/>
    </source>
</evidence>
<evidence type="ECO:0000256" key="10">
    <source>
        <dbReference type="RuleBase" id="RU362125"/>
    </source>
</evidence>
<accession>A0A291RE37</accession>
<dbReference type="GO" id="GO:0003995">
    <property type="term" value="F:acyl-CoA dehydrogenase activity"/>
    <property type="evidence" value="ECO:0007669"/>
    <property type="project" value="TreeGrafter"/>
</dbReference>
<evidence type="ECO:0000256" key="5">
    <source>
        <dbReference type="ARBA" id="ARBA00022827"/>
    </source>
</evidence>
<comment type="similarity">
    <text evidence="3 10">Belongs to the acyl-CoA dehydrogenase family.</text>
</comment>
<keyword evidence="5 10" id="KW-0274">FAD</keyword>
<dbReference type="SUPFAM" id="SSF56645">
    <property type="entry name" value="Acyl-CoA dehydrogenase NM domain-like"/>
    <property type="match status" value="1"/>
</dbReference>
<comment type="cofactor">
    <cofactor evidence="1 10">
        <name>FAD</name>
        <dbReference type="ChEBI" id="CHEBI:57692"/>
    </cofactor>
</comment>
<comment type="pathway">
    <text evidence="2">Siderophore biosynthesis; mycobactin biosynthesis.</text>
</comment>
<dbReference type="InterPro" id="IPR009100">
    <property type="entry name" value="AcylCoA_DH/oxidase_NM_dom_sf"/>
</dbReference>
<dbReference type="CDD" id="cd00567">
    <property type="entry name" value="ACAD"/>
    <property type="match status" value="1"/>
</dbReference>
<sequence length="412" mass="44016">MDRKESVVMAGPTDVIEPGEVGLVCGPRADELGAVVEGVLARVPDPFALRRFPREVLAGLGEAGVLRRRWDVAAGAAGDMEYAVAMGDALSTRAPAGIAIGVSLHTETVLSLLHRFAGENEYLVELREDALDGRKVGAIAASEPTGGSDLSAVTTLARPTAGGWVINGAKKYVSLGAVADFAVVLCRLATADGSPTDRHATLVVPMDRAVRVREHDKLGTHALDTVAVEFREVEVGAEALLGRRGLGVLNLNYGLSFERLAIAAQVAGGCAAAIALAVEHAERRVQFGKRLRDHQYLSFRLAELSAEVEVLRCAVNDIARQVMTRPLDRELISRIAAVKLCAARAGERVISDAMQTFGGPGYLTNETPFGQFWNDIRVSRIGAGTDEMMLAIISDTLRGAPDMYDRLIRITQ</sequence>
<dbReference type="InterPro" id="IPR050741">
    <property type="entry name" value="Acyl-CoA_dehydrogenase"/>
</dbReference>
<evidence type="ECO:0000256" key="7">
    <source>
        <dbReference type="ARBA" id="ARBA00037085"/>
    </source>
</evidence>
<dbReference type="Pfam" id="PF02770">
    <property type="entry name" value="Acyl-CoA_dh_M"/>
    <property type="match status" value="1"/>
</dbReference>
<evidence type="ECO:0000256" key="1">
    <source>
        <dbReference type="ARBA" id="ARBA00001974"/>
    </source>
</evidence>
<dbReference type="PANTHER" id="PTHR48083">
    <property type="entry name" value="MEDIUM-CHAIN SPECIFIC ACYL-COA DEHYDROGENASE, MITOCHONDRIAL-RELATED"/>
    <property type="match status" value="1"/>
</dbReference>
<evidence type="ECO:0000256" key="4">
    <source>
        <dbReference type="ARBA" id="ARBA00022630"/>
    </source>
</evidence>
<evidence type="ECO:0000256" key="8">
    <source>
        <dbReference type="ARBA" id="ARBA00040394"/>
    </source>
</evidence>
<dbReference type="GO" id="GO:0050660">
    <property type="term" value="F:flavin adenine dinucleotide binding"/>
    <property type="evidence" value="ECO:0007669"/>
    <property type="project" value="InterPro"/>
</dbReference>
<evidence type="ECO:0000313" key="13">
    <source>
        <dbReference type="EMBL" id="ATL65607.1"/>
    </source>
</evidence>
<dbReference type="Pfam" id="PF00441">
    <property type="entry name" value="Acyl-CoA_dh_1"/>
    <property type="match status" value="1"/>
</dbReference>
<keyword evidence="6 10" id="KW-0560">Oxidoreductase</keyword>
<comment type="function">
    <text evidence="7">Catalyzes the dehydrogenation at the alpha-beta position of ACP-bound acyl chains. This results in the introduction of a double bond in the lipidic chain, which is further transferred to the epsilon-amino group of lysine residue in the mycobactin core by MbtK.</text>
</comment>
<dbReference type="InterPro" id="IPR046373">
    <property type="entry name" value="Acyl-CoA_Oxase/DH_mid-dom_sf"/>
</dbReference>
<feature type="domain" description="Acyl-CoA oxidase/dehydrogenase middle" evidence="12">
    <location>
        <begin position="138"/>
        <end position="233"/>
    </location>
</feature>
<dbReference type="InterPro" id="IPR037069">
    <property type="entry name" value="AcylCoA_DH/ox_N_sf"/>
</dbReference>
<dbReference type="GO" id="GO:0033539">
    <property type="term" value="P:fatty acid beta-oxidation using acyl-CoA dehydrogenase"/>
    <property type="evidence" value="ECO:0007669"/>
    <property type="project" value="TreeGrafter"/>
</dbReference>
<evidence type="ECO:0000313" key="14">
    <source>
        <dbReference type="Proteomes" id="UP000221961"/>
    </source>
</evidence>
<dbReference type="Gene3D" id="1.20.140.10">
    <property type="entry name" value="Butyryl-CoA Dehydrogenase, subunit A, domain 3"/>
    <property type="match status" value="1"/>
</dbReference>
<evidence type="ECO:0000256" key="3">
    <source>
        <dbReference type="ARBA" id="ARBA00009347"/>
    </source>
</evidence>
<dbReference type="KEGG" id="ntp:CRH09_04660"/>
<dbReference type="Gene3D" id="2.40.110.10">
    <property type="entry name" value="Butyryl-CoA Dehydrogenase, subunit A, domain 2"/>
    <property type="match status" value="1"/>
</dbReference>
<organism evidence="13 14">
    <name type="scientific">Nocardia terpenica</name>
    <dbReference type="NCBI Taxonomy" id="455432"/>
    <lineage>
        <taxon>Bacteria</taxon>
        <taxon>Bacillati</taxon>
        <taxon>Actinomycetota</taxon>
        <taxon>Actinomycetes</taxon>
        <taxon>Mycobacteriales</taxon>
        <taxon>Nocardiaceae</taxon>
        <taxon>Nocardia</taxon>
    </lineage>
</organism>
<evidence type="ECO:0000256" key="9">
    <source>
        <dbReference type="ARBA" id="ARBA00042660"/>
    </source>
</evidence>